<keyword evidence="9" id="KW-1185">Reference proteome</keyword>
<dbReference type="InterPro" id="IPR005331">
    <property type="entry name" value="Sulfotransferase"/>
</dbReference>
<dbReference type="SUPFAM" id="SSF52540">
    <property type="entry name" value="P-loop containing nucleoside triphosphate hydrolases"/>
    <property type="match status" value="1"/>
</dbReference>
<keyword evidence="7" id="KW-0325">Glycoprotein</keyword>
<dbReference type="AlphaFoldDB" id="A0A1H4X8H5"/>
<dbReference type="Gene3D" id="3.40.50.300">
    <property type="entry name" value="P-loop containing nucleotide triphosphate hydrolases"/>
    <property type="match status" value="1"/>
</dbReference>
<dbReference type="Pfam" id="PF03567">
    <property type="entry name" value="Sulfotransfer_2"/>
    <property type="match status" value="1"/>
</dbReference>
<keyword evidence="6" id="KW-0472">Membrane</keyword>
<accession>A0A1H4X8H5</accession>
<reference evidence="9" key="1">
    <citation type="submission" date="2016-10" db="EMBL/GenBank/DDBJ databases">
        <authorList>
            <person name="Varghese N."/>
            <person name="Submissions S."/>
        </authorList>
    </citation>
    <scope>NUCLEOTIDE SEQUENCE [LARGE SCALE GENOMIC DNA]</scope>
    <source>
        <strain evidence="9">DSM 22017</strain>
    </source>
</reference>
<dbReference type="GO" id="GO:0016051">
    <property type="term" value="P:carbohydrate biosynthetic process"/>
    <property type="evidence" value="ECO:0007669"/>
    <property type="project" value="InterPro"/>
</dbReference>
<protein>
    <submittedName>
        <fullName evidence="8">Sulfotransferase family protein</fullName>
    </submittedName>
</protein>
<dbReference type="PANTHER" id="PTHR12137">
    <property type="entry name" value="CARBOHYDRATE SULFOTRANSFERASE"/>
    <property type="match status" value="1"/>
</dbReference>
<keyword evidence="4" id="KW-1133">Transmembrane helix</keyword>
<dbReference type="STRING" id="402596.SAMN04489844_3462"/>
<evidence type="ECO:0000256" key="4">
    <source>
        <dbReference type="ARBA" id="ARBA00022989"/>
    </source>
</evidence>
<evidence type="ECO:0000256" key="7">
    <source>
        <dbReference type="ARBA" id="ARBA00023180"/>
    </source>
</evidence>
<evidence type="ECO:0000313" key="9">
    <source>
        <dbReference type="Proteomes" id="UP000198742"/>
    </source>
</evidence>
<proteinExistence type="predicted"/>
<dbReference type="GO" id="GO:0016020">
    <property type="term" value="C:membrane"/>
    <property type="evidence" value="ECO:0007669"/>
    <property type="project" value="InterPro"/>
</dbReference>
<name>A0A1H4X8H5_9ACTN</name>
<evidence type="ECO:0000256" key="5">
    <source>
        <dbReference type="ARBA" id="ARBA00023034"/>
    </source>
</evidence>
<dbReference type="GO" id="GO:0008146">
    <property type="term" value="F:sulfotransferase activity"/>
    <property type="evidence" value="ECO:0007669"/>
    <property type="project" value="InterPro"/>
</dbReference>
<keyword evidence="5" id="KW-0333">Golgi apparatus</keyword>
<dbReference type="RefSeq" id="WP_281246170.1">
    <property type="nucleotide sequence ID" value="NZ_FNRT01000002.1"/>
</dbReference>
<keyword evidence="2 8" id="KW-0808">Transferase</keyword>
<dbReference type="InterPro" id="IPR018011">
    <property type="entry name" value="Carb_sulfotrans_8-10"/>
</dbReference>
<organism evidence="8 9">
    <name type="scientific">Nocardioides exalbidus</name>
    <dbReference type="NCBI Taxonomy" id="402596"/>
    <lineage>
        <taxon>Bacteria</taxon>
        <taxon>Bacillati</taxon>
        <taxon>Actinomycetota</taxon>
        <taxon>Actinomycetes</taxon>
        <taxon>Propionibacteriales</taxon>
        <taxon>Nocardioidaceae</taxon>
        <taxon>Nocardioides</taxon>
    </lineage>
</organism>
<gene>
    <name evidence="8" type="ORF">SAMN04489844_3462</name>
</gene>
<dbReference type="EMBL" id="FNRT01000002">
    <property type="protein sequence ID" value="SED01014.1"/>
    <property type="molecule type" value="Genomic_DNA"/>
</dbReference>
<evidence type="ECO:0000256" key="6">
    <source>
        <dbReference type="ARBA" id="ARBA00023136"/>
    </source>
</evidence>
<dbReference type="Proteomes" id="UP000198742">
    <property type="component" value="Unassembled WGS sequence"/>
</dbReference>
<comment type="subcellular location">
    <subcellularLocation>
        <location evidence="1">Golgi apparatus membrane</location>
        <topology evidence="1">Single-pass type II membrane protein</topology>
    </subcellularLocation>
</comment>
<evidence type="ECO:0000256" key="1">
    <source>
        <dbReference type="ARBA" id="ARBA00004323"/>
    </source>
</evidence>
<sequence>MLVCDSHRVLFVHVPKTGGVSAEGVMRRACPDARKQVEPRRGRHAPLARILDSEPDLATYWSYGFVRNPWARMVSWYTMIEDWGRRFAEGGPEAVKNRGNEMWRAVGEYADFEDFVLRGTEEWPRLGRPQLAYLTSAAHGREVDFIGRTENFAADLAVVQERLGVEPKAPPRRNSSTHGHYADYFTDAAREKVSTVYAADIDRFGYTF</sequence>
<dbReference type="PANTHER" id="PTHR12137:SF54">
    <property type="entry name" value="CARBOHYDRATE SULFOTRANSFERASE"/>
    <property type="match status" value="1"/>
</dbReference>
<evidence type="ECO:0000313" key="8">
    <source>
        <dbReference type="EMBL" id="SED01014.1"/>
    </source>
</evidence>
<keyword evidence="3" id="KW-0812">Transmembrane</keyword>
<evidence type="ECO:0000256" key="2">
    <source>
        <dbReference type="ARBA" id="ARBA00022679"/>
    </source>
</evidence>
<evidence type="ECO:0000256" key="3">
    <source>
        <dbReference type="ARBA" id="ARBA00022692"/>
    </source>
</evidence>
<dbReference type="InterPro" id="IPR027417">
    <property type="entry name" value="P-loop_NTPase"/>
</dbReference>